<dbReference type="Proteomes" id="UP001206128">
    <property type="component" value="Unassembled WGS sequence"/>
</dbReference>
<keyword evidence="2" id="KW-1185">Reference proteome</keyword>
<gene>
    <name evidence="1" type="ORF">LX83_007117</name>
</gene>
<dbReference type="RefSeq" id="WP_253780242.1">
    <property type="nucleotide sequence ID" value="NZ_JAMTCK010000027.1"/>
</dbReference>
<name>A0AAE3KJH5_9PSEU</name>
<dbReference type="EMBL" id="JAMTCK010000027">
    <property type="protein sequence ID" value="MCP2170226.1"/>
    <property type="molecule type" value="Genomic_DNA"/>
</dbReference>
<comment type="caution">
    <text evidence="1">The sequence shown here is derived from an EMBL/GenBank/DDBJ whole genome shotgun (WGS) entry which is preliminary data.</text>
</comment>
<accession>A0AAE3KJH5</accession>
<organism evidence="1 2">
    <name type="scientific">Goodfellowiella coeruleoviolacea</name>
    <dbReference type="NCBI Taxonomy" id="334858"/>
    <lineage>
        <taxon>Bacteria</taxon>
        <taxon>Bacillati</taxon>
        <taxon>Actinomycetota</taxon>
        <taxon>Actinomycetes</taxon>
        <taxon>Pseudonocardiales</taxon>
        <taxon>Pseudonocardiaceae</taxon>
        <taxon>Goodfellowiella</taxon>
    </lineage>
</organism>
<dbReference type="AlphaFoldDB" id="A0AAE3KJH5"/>
<evidence type="ECO:0000313" key="2">
    <source>
        <dbReference type="Proteomes" id="UP001206128"/>
    </source>
</evidence>
<reference evidence="1" key="1">
    <citation type="submission" date="2022-06" db="EMBL/GenBank/DDBJ databases">
        <title>Genomic Encyclopedia of Archaeal and Bacterial Type Strains, Phase II (KMG-II): from individual species to whole genera.</title>
        <authorList>
            <person name="Goeker M."/>
        </authorList>
    </citation>
    <scope>NUCLEOTIDE SEQUENCE</scope>
    <source>
        <strain evidence="1">DSM 43935</strain>
    </source>
</reference>
<proteinExistence type="predicted"/>
<sequence>MTITSISERDVRPEPGPRRALGEALAGYRVLGWQVSASEQGVFLPLGPATTGLVMPARTGSRVLADLKARMLAGPVIAIPGPREQWIFLAELVALLPAHLRAPAQVQFVRSPQRVVLPPTATRYGPVRWANPPSPSRHWFPPFTAVLALARSAANADQD</sequence>
<evidence type="ECO:0008006" key="3">
    <source>
        <dbReference type="Google" id="ProtNLM"/>
    </source>
</evidence>
<evidence type="ECO:0000313" key="1">
    <source>
        <dbReference type="EMBL" id="MCP2170226.1"/>
    </source>
</evidence>
<protein>
    <recommendedName>
        <fullName evidence="3">DNA primase/polymerase bifunctional N-terminal domain-containing protein</fullName>
    </recommendedName>
</protein>